<dbReference type="Proteomes" id="UP000494165">
    <property type="component" value="Unassembled WGS sequence"/>
</dbReference>
<dbReference type="EMBL" id="CADEPI010000041">
    <property type="protein sequence ID" value="CAB3368937.1"/>
    <property type="molecule type" value="Genomic_DNA"/>
</dbReference>
<dbReference type="PANTHER" id="PTHR11229:SF8">
    <property type="entry name" value="LARGE RIBOSOMAL SUBUNIT PROTEIN UL3M"/>
    <property type="match status" value="1"/>
</dbReference>
<comment type="similarity">
    <text evidence="1">Belongs to the universal ribosomal protein uL3 family.</text>
</comment>
<dbReference type="PANTHER" id="PTHR11229">
    <property type="entry name" value="50S RIBOSOMAL PROTEIN L3"/>
    <property type="match status" value="1"/>
</dbReference>
<accession>A0A8S1CJC3</accession>
<keyword evidence="2" id="KW-0689">Ribosomal protein</keyword>
<dbReference type="Pfam" id="PF00297">
    <property type="entry name" value="Ribosomal_L3"/>
    <property type="match status" value="1"/>
</dbReference>
<dbReference type="Gene3D" id="2.40.30.10">
    <property type="entry name" value="Translation factors"/>
    <property type="match status" value="2"/>
</dbReference>
<dbReference type="AlphaFoldDB" id="A0A8S1CJC3"/>
<dbReference type="GO" id="GO:0005762">
    <property type="term" value="C:mitochondrial large ribosomal subunit"/>
    <property type="evidence" value="ECO:0007669"/>
    <property type="project" value="TreeGrafter"/>
</dbReference>
<keyword evidence="8" id="KW-1185">Reference proteome</keyword>
<dbReference type="OrthoDB" id="274683at2759"/>
<evidence type="ECO:0000313" key="8">
    <source>
        <dbReference type="Proteomes" id="UP000494165"/>
    </source>
</evidence>
<dbReference type="InterPro" id="IPR019927">
    <property type="entry name" value="Ribosomal_uL3_bac/org-type"/>
</dbReference>
<sequence length="381" mass="42945">MNSFSSIKTLLSCSSLRSSTFLQQVRHKKYPLQPKIQNPIWFAKKERATFDEQLTKENQAFVKEMVYAKYGPPAIIHGVETLDLSRSLLKQEPVVSGEWTPGIRRTGLIARKIGVYPMWMKDGKKVATTLLQVVDNYVIKYISPEEYQASRKAPRRYKNEGKWGCLVVGAECCDPQKFTKEYCGLFKDSGVAPTKILSRFLVSPEAAIQPGTSLSPLHFKVGDHIDVFGISKERGFQGVMKRWGFKGMPATHGVTKTHRRGGNIGQGGNKGRVFPGTKMPGWMGGRRRTLRGCQILRINTKFNVIFVKGQSVPGGQNSVVFLHDTLLPLKWRKTSPEAFPTYFPNLQEGDSLPVDIYHESVHNFSDPSIMYEDEEVKDAKK</sequence>
<dbReference type="SUPFAM" id="SSF50447">
    <property type="entry name" value="Translation proteins"/>
    <property type="match status" value="1"/>
</dbReference>
<comment type="caution">
    <text evidence="7">The sequence shown here is derived from an EMBL/GenBank/DDBJ whole genome shotgun (WGS) entry which is preliminary data.</text>
</comment>
<keyword evidence="3" id="KW-0687">Ribonucleoprotein</keyword>
<dbReference type="GO" id="GO:0003735">
    <property type="term" value="F:structural constituent of ribosome"/>
    <property type="evidence" value="ECO:0007669"/>
    <property type="project" value="InterPro"/>
</dbReference>
<organism evidence="7 8">
    <name type="scientific">Cloeon dipterum</name>
    <dbReference type="NCBI Taxonomy" id="197152"/>
    <lineage>
        <taxon>Eukaryota</taxon>
        <taxon>Metazoa</taxon>
        <taxon>Ecdysozoa</taxon>
        <taxon>Arthropoda</taxon>
        <taxon>Hexapoda</taxon>
        <taxon>Insecta</taxon>
        <taxon>Pterygota</taxon>
        <taxon>Palaeoptera</taxon>
        <taxon>Ephemeroptera</taxon>
        <taxon>Pisciforma</taxon>
        <taxon>Baetidae</taxon>
        <taxon>Cloeon</taxon>
    </lineage>
</organism>
<dbReference type="InterPro" id="IPR009000">
    <property type="entry name" value="Transl_B-barrel_sf"/>
</dbReference>
<dbReference type="GO" id="GO:0006412">
    <property type="term" value="P:translation"/>
    <property type="evidence" value="ECO:0007669"/>
    <property type="project" value="InterPro"/>
</dbReference>
<dbReference type="InterPro" id="IPR000597">
    <property type="entry name" value="Ribosomal_uL3"/>
</dbReference>
<dbReference type="FunFam" id="2.40.30.10:FF:000004">
    <property type="entry name" value="50S ribosomal protein L3"/>
    <property type="match status" value="1"/>
</dbReference>
<evidence type="ECO:0000256" key="5">
    <source>
        <dbReference type="ARBA" id="ARBA00035396"/>
    </source>
</evidence>
<evidence type="ECO:0000256" key="2">
    <source>
        <dbReference type="ARBA" id="ARBA00022980"/>
    </source>
</evidence>
<gene>
    <name evidence="7" type="ORF">CLODIP_2_CD10996</name>
</gene>
<protein>
    <recommendedName>
        <fullName evidence="4">Large ribosomal subunit protein uL3m</fullName>
    </recommendedName>
    <alternativeName>
        <fullName evidence="5">39S ribosomal protein L3, mitochondrial</fullName>
    </alternativeName>
</protein>
<evidence type="ECO:0000256" key="1">
    <source>
        <dbReference type="ARBA" id="ARBA00006540"/>
    </source>
</evidence>
<evidence type="ECO:0000313" key="7">
    <source>
        <dbReference type="EMBL" id="CAB3368937.1"/>
    </source>
</evidence>
<evidence type="ECO:0000256" key="3">
    <source>
        <dbReference type="ARBA" id="ARBA00023274"/>
    </source>
</evidence>
<feature type="region of interest" description="Disordered" evidence="6">
    <location>
        <begin position="250"/>
        <end position="279"/>
    </location>
</feature>
<name>A0A8S1CJC3_9INSE</name>
<proteinExistence type="inferred from homology"/>
<evidence type="ECO:0000256" key="6">
    <source>
        <dbReference type="SAM" id="MobiDB-lite"/>
    </source>
</evidence>
<dbReference type="NCBIfam" id="TIGR03625">
    <property type="entry name" value="L3_bact"/>
    <property type="match status" value="1"/>
</dbReference>
<reference evidence="7 8" key="1">
    <citation type="submission" date="2020-04" db="EMBL/GenBank/DDBJ databases">
        <authorList>
            <person name="Alioto T."/>
            <person name="Alioto T."/>
            <person name="Gomez Garrido J."/>
        </authorList>
    </citation>
    <scope>NUCLEOTIDE SEQUENCE [LARGE SCALE GENOMIC DNA]</scope>
</reference>
<evidence type="ECO:0000256" key="4">
    <source>
        <dbReference type="ARBA" id="ARBA00035209"/>
    </source>
</evidence>